<evidence type="ECO:0000256" key="6">
    <source>
        <dbReference type="ARBA" id="ARBA00023277"/>
    </source>
</evidence>
<dbReference type="Pfam" id="PF17042">
    <property type="entry name" value="NBD_C"/>
    <property type="match status" value="1"/>
</dbReference>
<evidence type="ECO:0000256" key="4">
    <source>
        <dbReference type="ARBA" id="ARBA00022777"/>
    </source>
</evidence>
<dbReference type="RefSeq" id="WP_185986571.1">
    <property type="nucleotide sequence ID" value="NZ_BAAALZ010000002.1"/>
</dbReference>
<dbReference type="EMBL" id="JACCBD010000001">
    <property type="protein sequence ID" value="NYD26329.1"/>
    <property type="molecule type" value="Genomic_DNA"/>
</dbReference>
<reference evidence="9 10" key="1">
    <citation type="submission" date="2020-07" db="EMBL/GenBank/DDBJ databases">
        <title>Sequencing the genomes of 1000 actinobacteria strains.</title>
        <authorList>
            <person name="Klenk H.-P."/>
        </authorList>
    </citation>
    <scope>NUCLEOTIDE SEQUENCE [LARGE SCALE GENOMIC DNA]</scope>
    <source>
        <strain evidence="9 10">DSM 17380</strain>
    </source>
</reference>
<dbReference type="Gene3D" id="3.40.980.20">
    <property type="entry name" value="Four-carbon acid sugar kinase, nucleotide binding domain"/>
    <property type="match status" value="1"/>
</dbReference>
<evidence type="ECO:0000259" key="8">
    <source>
        <dbReference type="Pfam" id="PF17042"/>
    </source>
</evidence>
<name>A0A852R7C7_9MICO</name>
<evidence type="ECO:0000256" key="3">
    <source>
        <dbReference type="ARBA" id="ARBA00022741"/>
    </source>
</evidence>
<dbReference type="SUPFAM" id="SSF142764">
    <property type="entry name" value="YgbK-like"/>
    <property type="match status" value="1"/>
</dbReference>
<proteinExistence type="inferred from homology"/>
<evidence type="ECO:0000313" key="9">
    <source>
        <dbReference type="EMBL" id="NYD26329.1"/>
    </source>
</evidence>
<feature type="domain" description="Four-carbon acid sugar kinase N-terminal" evidence="7">
    <location>
        <begin position="8"/>
        <end position="229"/>
    </location>
</feature>
<evidence type="ECO:0000256" key="2">
    <source>
        <dbReference type="ARBA" id="ARBA00022679"/>
    </source>
</evidence>
<accession>A0A852R7C7</accession>
<dbReference type="Gene3D" id="3.40.50.10840">
    <property type="entry name" value="Putative sugar-binding, N-terminal domain"/>
    <property type="match status" value="1"/>
</dbReference>
<keyword evidence="5" id="KW-0067">ATP-binding</keyword>
<keyword evidence="4" id="KW-0418">Kinase</keyword>
<organism evidence="9 10">
    <name type="scientific">Leucobacter aridicollis</name>
    <dbReference type="NCBI Taxonomy" id="283878"/>
    <lineage>
        <taxon>Bacteria</taxon>
        <taxon>Bacillati</taxon>
        <taxon>Actinomycetota</taxon>
        <taxon>Actinomycetes</taxon>
        <taxon>Micrococcales</taxon>
        <taxon>Microbacteriaceae</taxon>
        <taxon>Leucobacter</taxon>
    </lineage>
</organism>
<keyword evidence="10" id="KW-1185">Reference proteome</keyword>
<sequence>MTTSNPVLVIADDLTGANASGARFARAGLRSATVTSKALDGPIPGFDALIVTTDSRHTSAADAATRVRAAVEAIPGAELVVKRTDTTLRGNVSAEVAAVLDAVRAAHPGERVRGLVVPAYPTSGRTTVDGVQLLDGRPLEQTELRYDVHNPMTTSIVADILSAQRQLSSRHVSLRTVLGAALTEALIAGDEDLVICDALDDAHIQLIAAAAAQATREHGVRWVTVDPGPAGAFLARALELGTPERADEPPLLAVIGSVTDLSMTQAEYLAQSELVRVLEVDSLRLAGEREGQPGAGDPVGELADELRQLIETSAFPEQILMRVQPPAVGGHLSPAGRERLPGLLAAVVLRALETAPVAGVYSSGGDITAAILDAAGIRAFEVIGEVIPLAVYGTAIGGTLDGVAVVTKGGLIGTEVTAEACMNQLRTLAERTFARADR</sequence>
<feature type="domain" description="Four-carbon acid sugar kinase nucleotide binding" evidence="8">
    <location>
        <begin position="252"/>
        <end position="415"/>
    </location>
</feature>
<evidence type="ECO:0000256" key="5">
    <source>
        <dbReference type="ARBA" id="ARBA00022840"/>
    </source>
</evidence>
<dbReference type="InterPro" id="IPR037051">
    <property type="entry name" value="4-carb_acid_sugar_kinase_N_sf"/>
</dbReference>
<keyword evidence="6" id="KW-0119">Carbohydrate metabolism</keyword>
<dbReference type="InterPro" id="IPR042213">
    <property type="entry name" value="NBD_C_sf"/>
</dbReference>
<evidence type="ECO:0000259" key="7">
    <source>
        <dbReference type="Pfam" id="PF07005"/>
    </source>
</evidence>
<dbReference type="AlphaFoldDB" id="A0A852R7C7"/>
<dbReference type="InterPro" id="IPR010737">
    <property type="entry name" value="4-carb_acid_sugar_kinase_N"/>
</dbReference>
<keyword evidence="2" id="KW-0808">Transferase</keyword>
<dbReference type="Pfam" id="PF07005">
    <property type="entry name" value="SBD_N"/>
    <property type="match status" value="1"/>
</dbReference>
<gene>
    <name evidence="9" type="ORF">BJ960_001132</name>
</gene>
<dbReference type="Proteomes" id="UP000586095">
    <property type="component" value="Unassembled WGS sequence"/>
</dbReference>
<dbReference type="InterPro" id="IPR031475">
    <property type="entry name" value="NBD_C"/>
</dbReference>
<evidence type="ECO:0000313" key="10">
    <source>
        <dbReference type="Proteomes" id="UP000586095"/>
    </source>
</evidence>
<evidence type="ECO:0000256" key="1">
    <source>
        <dbReference type="ARBA" id="ARBA00005715"/>
    </source>
</evidence>
<comment type="similarity">
    <text evidence="1">Belongs to the four-carbon acid sugar kinase family.</text>
</comment>
<keyword evidence="3" id="KW-0547">Nucleotide-binding</keyword>
<dbReference type="GO" id="GO:0005524">
    <property type="term" value="F:ATP binding"/>
    <property type="evidence" value="ECO:0007669"/>
    <property type="project" value="UniProtKB-KW"/>
</dbReference>
<protein>
    <submittedName>
        <fullName evidence="9">Uncharacterized protein YgbK (DUF1537 family)</fullName>
    </submittedName>
</protein>
<dbReference type="GO" id="GO:0016301">
    <property type="term" value="F:kinase activity"/>
    <property type="evidence" value="ECO:0007669"/>
    <property type="project" value="UniProtKB-KW"/>
</dbReference>
<comment type="caution">
    <text evidence="9">The sequence shown here is derived from an EMBL/GenBank/DDBJ whole genome shotgun (WGS) entry which is preliminary data.</text>
</comment>